<feature type="region of interest" description="Disordered" evidence="3">
    <location>
        <begin position="29"/>
        <end position="86"/>
    </location>
</feature>
<dbReference type="Gene3D" id="3.30.200.20">
    <property type="entry name" value="Phosphorylase Kinase, domain 1"/>
    <property type="match status" value="1"/>
</dbReference>
<dbReference type="AlphaFoldDB" id="A0ABD1YPR4"/>
<evidence type="ECO:0000313" key="6">
    <source>
        <dbReference type="Proteomes" id="UP001605036"/>
    </source>
</evidence>
<evidence type="ECO:0000256" key="2">
    <source>
        <dbReference type="ARBA" id="ARBA00022840"/>
    </source>
</evidence>
<protein>
    <recommendedName>
        <fullName evidence="4">Protein kinase domain-containing protein</fullName>
    </recommendedName>
</protein>
<dbReference type="PANTHER" id="PTHR27001:SF118">
    <property type="entry name" value="OS01G0253100 PROTEIN"/>
    <property type="match status" value="1"/>
</dbReference>
<name>A0ABD1YPR4_9MARC</name>
<dbReference type="InterPro" id="IPR008266">
    <property type="entry name" value="Tyr_kinase_AS"/>
</dbReference>
<comment type="caution">
    <text evidence="5">The sequence shown here is derived from an EMBL/GenBank/DDBJ whole genome shotgun (WGS) entry which is preliminary data.</text>
</comment>
<reference evidence="5 6" key="1">
    <citation type="submission" date="2024-09" db="EMBL/GenBank/DDBJ databases">
        <title>Chromosome-scale assembly of Riccia fluitans.</title>
        <authorList>
            <person name="Paukszto L."/>
            <person name="Sawicki J."/>
            <person name="Karawczyk K."/>
            <person name="Piernik-Szablinska J."/>
            <person name="Szczecinska M."/>
            <person name="Mazdziarz M."/>
        </authorList>
    </citation>
    <scope>NUCLEOTIDE SEQUENCE [LARGE SCALE GENOMIC DNA]</scope>
    <source>
        <strain evidence="5">Rf_01</strain>
        <tissue evidence="5">Aerial parts of the thallus</tissue>
    </source>
</reference>
<feature type="compositionally biased region" description="Low complexity" evidence="3">
    <location>
        <begin position="41"/>
        <end position="66"/>
    </location>
</feature>
<dbReference type="EMBL" id="JBHFFA010000003">
    <property type="protein sequence ID" value="KAL2632765.1"/>
    <property type="molecule type" value="Genomic_DNA"/>
</dbReference>
<feature type="domain" description="Protein kinase" evidence="4">
    <location>
        <begin position="131"/>
        <end position="399"/>
    </location>
</feature>
<dbReference type="PANTHER" id="PTHR27001">
    <property type="entry name" value="OS01G0253100 PROTEIN"/>
    <property type="match status" value="1"/>
</dbReference>
<dbReference type="PROSITE" id="PS50011">
    <property type="entry name" value="PROTEIN_KINASE_DOM"/>
    <property type="match status" value="1"/>
</dbReference>
<keyword evidence="6" id="KW-1185">Reference proteome</keyword>
<dbReference type="InterPro" id="IPR000719">
    <property type="entry name" value="Prot_kinase_dom"/>
</dbReference>
<evidence type="ECO:0000313" key="5">
    <source>
        <dbReference type="EMBL" id="KAL2632765.1"/>
    </source>
</evidence>
<evidence type="ECO:0000259" key="4">
    <source>
        <dbReference type="PROSITE" id="PS50011"/>
    </source>
</evidence>
<dbReference type="InterPro" id="IPR011009">
    <property type="entry name" value="Kinase-like_dom_sf"/>
</dbReference>
<dbReference type="GO" id="GO:0005524">
    <property type="term" value="F:ATP binding"/>
    <property type="evidence" value="ECO:0007669"/>
    <property type="project" value="UniProtKB-KW"/>
</dbReference>
<accession>A0ABD1YPR4</accession>
<organism evidence="5 6">
    <name type="scientific">Riccia fluitans</name>
    <dbReference type="NCBI Taxonomy" id="41844"/>
    <lineage>
        <taxon>Eukaryota</taxon>
        <taxon>Viridiplantae</taxon>
        <taxon>Streptophyta</taxon>
        <taxon>Embryophyta</taxon>
        <taxon>Marchantiophyta</taxon>
        <taxon>Marchantiopsida</taxon>
        <taxon>Marchantiidae</taxon>
        <taxon>Marchantiales</taxon>
        <taxon>Ricciaceae</taxon>
        <taxon>Riccia</taxon>
    </lineage>
</organism>
<dbReference type="PROSITE" id="PS00109">
    <property type="entry name" value="PROTEIN_KINASE_TYR"/>
    <property type="match status" value="1"/>
</dbReference>
<sequence>MAFWAVKQIDQCEQESIRSGCFCLPEFRSSKKKSTKDSESNTKLLTSISSEKSSTGSVSKVTGTESDSWDSNSKKQLRSTENDVQSNRSLLMSSCLRVPKTGEREAETISVSTRNLRRFSYKELEIATNCFDKSKLVSHPSFKLYRGTLATGETVYVRRLSGVSDNRFRKAVESQSQLEHENLLCISGFADDQGEQILVSEPAYHGTLADHLHDISGCSLPWNSRISIAIGIARAVTYLLWRQNPPIIHQDLRPQNIFLGDNFVPKVANYSSPYQYSDMYVKVRSWEYYDPESLSQEQTETCNVYSFGVILLQLLTGKPTHDPRTKENLVNRAMRYQNKVQDGNFEAVRLKLDPFIIEESVVQLEACWNLALRCVGKNHDERPTMEEIVESLEDFQEHG</sequence>
<keyword evidence="1" id="KW-0547">Nucleotide-binding</keyword>
<proteinExistence type="predicted"/>
<evidence type="ECO:0000256" key="1">
    <source>
        <dbReference type="ARBA" id="ARBA00022741"/>
    </source>
</evidence>
<evidence type="ECO:0000256" key="3">
    <source>
        <dbReference type="SAM" id="MobiDB-lite"/>
    </source>
</evidence>
<dbReference type="Proteomes" id="UP001605036">
    <property type="component" value="Unassembled WGS sequence"/>
</dbReference>
<gene>
    <name evidence="5" type="ORF">R1flu_004244</name>
</gene>
<dbReference type="SUPFAM" id="SSF56112">
    <property type="entry name" value="Protein kinase-like (PK-like)"/>
    <property type="match status" value="1"/>
</dbReference>
<dbReference type="Pfam" id="PF00069">
    <property type="entry name" value="Pkinase"/>
    <property type="match status" value="1"/>
</dbReference>
<keyword evidence="2" id="KW-0067">ATP-binding</keyword>
<dbReference type="Gene3D" id="1.10.510.10">
    <property type="entry name" value="Transferase(Phosphotransferase) domain 1"/>
    <property type="match status" value="1"/>
</dbReference>